<organism evidence="1 2">
    <name type="scientific">Elsinoe batatas</name>
    <dbReference type="NCBI Taxonomy" id="2601811"/>
    <lineage>
        <taxon>Eukaryota</taxon>
        <taxon>Fungi</taxon>
        <taxon>Dikarya</taxon>
        <taxon>Ascomycota</taxon>
        <taxon>Pezizomycotina</taxon>
        <taxon>Dothideomycetes</taxon>
        <taxon>Dothideomycetidae</taxon>
        <taxon>Myriangiales</taxon>
        <taxon>Elsinoaceae</taxon>
        <taxon>Elsinoe</taxon>
    </lineage>
</organism>
<comment type="caution">
    <text evidence="1">The sequence shown here is derived from an EMBL/GenBank/DDBJ whole genome shotgun (WGS) entry which is preliminary data.</text>
</comment>
<evidence type="ECO:0000313" key="1">
    <source>
        <dbReference type="EMBL" id="KAG8631228.1"/>
    </source>
</evidence>
<dbReference type="Proteomes" id="UP000809789">
    <property type="component" value="Unassembled WGS sequence"/>
</dbReference>
<protein>
    <submittedName>
        <fullName evidence="1">Uncharacterized protein</fullName>
    </submittedName>
</protein>
<name>A0A8K0PL30_9PEZI</name>
<accession>A0A8K0PL30</accession>
<dbReference type="AlphaFoldDB" id="A0A8K0PL30"/>
<evidence type="ECO:0000313" key="2">
    <source>
        <dbReference type="Proteomes" id="UP000809789"/>
    </source>
</evidence>
<proteinExistence type="predicted"/>
<dbReference type="OrthoDB" id="3941079at2759"/>
<keyword evidence="2" id="KW-1185">Reference proteome</keyword>
<sequence length="142" mass="15922">MSRLPVRSTAAIGILLLLFIGVSSKRSAISLLWRKALYSTPHLMSPYRAPLTGCDWPDVIEGSYAVFLHHGCTLEKHKEQVGRQGNLDSRITHVFPETSHHGLYYSTEKVDGVELDAIRSDIAVDMVECDLMVEVDQLWPCI</sequence>
<gene>
    <name evidence="1" type="ORF">KVT40_000368</name>
</gene>
<reference evidence="1" key="1">
    <citation type="submission" date="2021-07" db="EMBL/GenBank/DDBJ databases">
        <title>Elsinoe batatas strain:CRI-CJ2 Genome sequencing and assembly.</title>
        <authorList>
            <person name="Huang L."/>
        </authorList>
    </citation>
    <scope>NUCLEOTIDE SEQUENCE</scope>
    <source>
        <strain evidence="1">CRI-CJ2</strain>
    </source>
</reference>
<dbReference type="EMBL" id="JAESVG020000001">
    <property type="protein sequence ID" value="KAG8631228.1"/>
    <property type="molecule type" value="Genomic_DNA"/>
</dbReference>